<dbReference type="Pfam" id="PF13456">
    <property type="entry name" value="RVT_3"/>
    <property type="match status" value="1"/>
</dbReference>
<dbReference type="InterPro" id="IPR007527">
    <property type="entry name" value="Znf_SWIM"/>
</dbReference>
<protein>
    <submittedName>
        <fullName evidence="7">Zinc finger PMZ-type</fullName>
    </submittedName>
</protein>
<evidence type="ECO:0000256" key="3">
    <source>
        <dbReference type="ARBA" id="ARBA00022833"/>
    </source>
</evidence>
<feature type="compositionally biased region" description="Basic and acidic residues" evidence="5">
    <location>
        <begin position="1236"/>
        <end position="1254"/>
    </location>
</feature>
<dbReference type="InterPro" id="IPR044730">
    <property type="entry name" value="RNase_H-like_dom_plant"/>
</dbReference>
<evidence type="ECO:0000313" key="8">
    <source>
        <dbReference type="Proteomes" id="UP000694240"/>
    </source>
</evidence>
<evidence type="ECO:0000256" key="2">
    <source>
        <dbReference type="ARBA" id="ARBA00022771"/>
    </source>
</evidence>
<feature type="compositionally biased region" description="Acidic residues" evidence="5">
    <location>
        <begin position="1255"/>
        <end position="1290"/>
    </location>
</feature>
<dbReference type="InterPro" id="IPR025836">
    <property type="entry name" value="Zn_knuckle_CX2CX4HX4C"/>
</dbReference>
<evidence type="ECO:0000259" key="6">
    <source>
        <dbReference type="PROSITE" id="PS50966"/>
    </source>
</evidence>
<dbReference type="InterPro" id="IPR005135">
    <property type="entry name" value="Endo/exonuclease/phosphatase"/>
</dbReference>
<dbReference type="CDD" id="cd06222">
    <property type="entry name" value="RNase_H_like"/>
    <property type="match status" value="1"/>
</dbReference>
<accession>A0A8T1Y8B1</accession>
<dbReference type="Pfam" id="PF03108">
    <property type="entry name" value="DBD_Tnp_Mut"/>
    <property type="match status" value="1"/>
</dbReference>
<gene>
    <name evidence="7" type="ORF">ISN45_Aa07g033030</name>
</gene>
<organism evidence="7 8">
    <name type="scientific">Arabidopsis thaliana x Arabidopsis arenosa</name>
    <dbReference type="NCBI Taxonomy" id="1240361"/>
    <lineage>
        <taxon>Eukaryota</taxon>
        <taxon>Viridiplantae</taxon>
        <taxon>Streptophyta</taxon>
        <taxon>Embryophyta</taxon>
        <taxon>Tracheophyta</taxon>
        <taxon>Spermatophyta</taxon>
        <taxon>Magnoliopsida</taxon>
        <taxon>eudicotyledons</taxon>
        <taxon>Gunneridae</taxon>
        <taxon>Pentapetalae</taxon>
        <taxon>rosids</taxon>
        <taxon>malvids</taxon>
        <taxon>Brassicales</taxon>
        <taxon>Brassicaceae</taxon>
        <taxon>Camelineae</taxon>
        <taxon>Arabidopsis</taxon>
    </lineage>
</organism>
<feature type="region of interest" description="Disordered" evidence="5">
    <location>
        <begin position="342"/>
        <end position="382"/>
    </location>
</feature>
<keyword evidence="1" id="KW-0479">Metal-binding</keyword>
<dbReference type="GO" id="GO:0004523">
    <property type="term" value="F:RNA-DNA hybrid ribonuclease activity"/>
    <property type="evidence" value="ECO:0007669"/>
    <property type="project" value="InterPro"/>
</dbReference>
<dbReference type="Pfam" id="PF04434">
    <property type="entry name" value="SWIM"/>
    <property type="match status" value="1"/>
</dbReference>
<feature type="domain" description="SWIM-type" evidence="6">
    <location>
        <begin position="1779"/>
        <end position="1811"/>
    </location>
</feature>
<dbReference type="EMBL" id="JAEFBK010000012">
    <property type="protein sequence ID" value="KAG7543385.1"/>
    <property type="molecule type" value="Genomic_DNA"/>
</dbReference>
<evidence type="ECO:0000256" key="5">
    <source>
        <dbReference type="SAM" id="MobiDB-lite"/>
    </source>
</evidence>
<dbReference type="Pfam" id="PF14111">
    <property type="entry name" value="DUF4283"/>
    <property type="match status" value="1"/>
</dbReference>
<feature type="region of interest" description="Disordered" evidence="5">
    <location>
        <begin position="1198"/>
        <end position="1290"/>
    </location>
</feature>
<dbReference type="InterPro" id="IPR006564">
    <property type="entry name" value="Znf_PMZ"/>
</dbReference>
<dbReference type="GO" id="GO:0003676">
    <property type="term" value="F:nucleic acid binding"/>
    <property type="evidence" value="ECO:0007669"/>
    <property type="project" value="InterPro"/>
</dbReference>
<dbReference type="Proteomes" id="UP000694240">
    <property type="component" value="Chromosome 12"/>
</dbReference>
<dbReference type="InterPro" id="IPR002156">
    <property type="entry name" value="RNaseH_domain"/>
</dbReference>
<dbReference type="SMART" id="SM00666">
    <property type="entry name" value="PB1"/>
    <property type="match status" value="1"/>
</dbReference>
<dbReference type="PANTHER" id="PTHR31973:SF149">
    <property type="entry name" value="SWIM-TYPE DOMAIN-CONTAINING PROTEIN"/>
    <property type="match status" value="1"/>
</dbReference>
<dbReference type="InterPro" id="IPR018289">
    <property type="entry name" value="MULE_transposase_dom"/>
</dbReference>
<keyword evidence="2 4" id="KW-0863">Zinc-finger</keyword>
<dbReference type="SMART" id="SM00575">
    <property type="entry name" value="ZnF_PMZ"/>
    <property type="match status" value="1"/>
</dbReference>
<dbReference type="PROSITE" id="PS50966">
    <property type="entry name" value="ZF_SWIM"/>
    <property type="match status" value="1"/>
</dbReference>
<keyword evidence="8" id="KW-1185">Reference proteome</keyword>
<reference evidence="7 8" key="1">
    <citation type="submission" date="2020-12" db="EMBL/GenBank/DDBJ databases">
        <title>Concerted genomic and epigenomic changes stabilize Arabidopsis allopolyploids.</title>
        <authorList>
            <person name="Chen Z."/>
        </authorList>
    </citation>
    <scope>NUCLEOTIDE SEQUENCE [LARGE SCALE GENOMIC DNA]</scope>
    <source>
        <strain evidence="7">Allo738</strain>
        <tissue evidence="7">Leaf</tissue>
    </source>
</reference>
<sequence>MVVGPNKASEVCLVSCQLGEEVVTSWKLLDALEYLKWTLKQKGKDPWDIDDNRVQIWTPFGQESSKMLHINRFDTCTGWFGIKLMMPKIWKLEGRVTSRINEDGSVQFFFKQEHHMLTVLDKGPWTYKDWLVVVDQWTRRTLPDFLRTITFWIKLLNIPNDSKEDKAIREIGGVMENVEEIHIKQPTADIAGEVWVRVPIDISARLIFARYFDFADHKEPILIRYVYDKLRKFCSSCGSLTHLVAACTFRIHEQEQLQLPAPSHNPVMDRNLDNLHQMEHRSPTPTEVADDTMGETVGSNINMETSENPVHNGSQWEYMDFLIPGEVQARINETFAIQEVGSASVPPTDRGTKCKMENEKADDEVSTNKRRTHDRPTTQATGEDINRRYKFDILFLVETKNKDAYVQNLGMELKFAHHFLVSPEGLSGGLAIFWKDTVKCDFLATPTLNYTDMYISEGPNIFCLTYVYGNPERKPRQQLWHRMINLAQAGLYQRKPRIVLGDFNEIRSNEEKVGGSLRPEWHFATFRRMLNISGLHEIKTYCGRFSWIGSRACGVIKSKLDRALASTDWKEQYPRAMVQLLDWCGSDHKPLLLQTEDKKWRGKKLFRYDNRWRDNKEVHQVIQNTWQKSCNYLLPQDFSEALKRCRNSLSQWKSDHNNNSQKKIQQLHLALQQLYNSPYLDYNSISEVKLKLQHEYQMEEEYWRTKSRIQWLNLGDKNTRYFHEKTKQRRSHNRITSLQDAEGNIKNTEEEISAIIHSYFEQVYSSSGTQQLDDVLQHIQPKVTFEINSKLLKPVTEEEIFQALSHMNVDKTPGPDGFNAGFYKYHWDAIKTDASWLNNDSKIGIGWTLHDSLGRYILKGSASMEATHSVLEAEALALREALIQLKRLNYRNVTFCGDSISLYGHLEKNASQQAQVEGPQEIQGYLQDIISLAHDSYKFKYINRKANNLADTLARHARINNSPMVTSVGMGKGKLILICQSGGKFVTDDDGTMTYTGGEAEAIDINHETTFDDFKLKLAKLLNLDYSSLSLKYFLPGNRRTLITMKQEKDMKRMYDFHLSSVTAEVFITGQYGFQSEAVVSPGTRSYNIAIGTETTPVAYGNVANVPIQVITGTPEENNLADINLRSRKVDPRITSDTSGLVDIPVTVSTNPVGPAKSTSKKIKTKGKKSLVSNISNLTPKSSKQSFIGSNHGIKSSPPMSLSVVCGVTTSSPRSVSKRRRVMEEPSILLQDENVTDTRRRSLRNRGEIRKPVVETDDDDIDADDDGSDEDDTDDVDAENVDDDDVDDDKDYVQDIETYYPEIEDLDYEREINYSISEANDGSVESLVASWKRCITGVGQGFESVVEFRDALQKYAVACRFGYRLRKNESNRACGVCLVGGCPWKIYASWVPSESVFRIKKFNRRHTCGGESWKSAHPKKNWVVGIIKERLQENPNQKTKNIADSIFQDFGIELSYCTIRRGIDEAKGGLHTSFKEAYKHLPHFVNKVVEANPGSMVNLVVGEDRRFQRLFLSFQSCLHGFQTGCRPLLFLDAIPFKSRYHEILLTASALDGDDGVLPVALALVDVETDETWRWFLEQLKVALPSLRALTFVSDREKGLETSVLEIFENAHHGYSIHYLMEDFMRSLRGPFLGDGKPSLTYYLLAAARADRLDGFKVYTEQIRRVSPRAYDWVMQIESKHWACALFEGEPYSHITSDVAEIYSKWIEESQETSIVQKLVAFVNKIVELVNSSQEKSKPWFSQLVPSKEESLAEECKKASTLKVFFCSDTLFEVHDGSVQLVDMSNQTCSCYGWKPTGLPCQHAIAVLNTKGRNLYDYCSSFFTVDSYRLTYSVSLGAVAIDLALVENEGSSKEEDEQVLPPLFSRVQGVEKRIKDRKRGRSVCCTKCGGVGHNKATCKDD</sequence>
<name>A0A8T1Y8B1_9BRAS</name>
<dbReference type="Pfam" id="PF10551">
    <property type="entry name" value="MULE"/>
    <property type="match status" value="1"/>
</dbReference>
<evidence type="ECO:0000256" key="1">
    <source>
        <dbReference type="ARBA" id="ARBA00022723"/>
    </source>
</evidence>
<dbReference type="PANTHER" id="PTHR31973">
    <property type="entry name" value="POLYPROTEIN, PUTATIVE-RELATED"/>
    <property type="match status" value="1"/>
</dbReference>
<dbReference type="InterPro" id="IPR004332">
    <property type="entry name" value="Transposase_MuDR"/>
</dbReference>
<dbReference type="Pfam" id="PF14392">
    <property type="entry name" value="zf-CCHC_4"/>
    <property type="match status" value="1"/>
</dbReference>
<evidence type="ECO:0000313" key="7">
    <source>
        <dbReference type="EMBL" id="KAG7543385.1"/>
    </source>
</evidence>
<comment type="caution">
    <text evidence="7">The sequence shown here is derived from an EMBL/GenBank/DDBJ whole genome shotgun (WGS) entry which is preliminary data.</text>
</comment>
<keyword evidence="3" id="KW-0862">Zinc</keyword>
<proteinExistence type="predicted"/>
<dbReference type="GO" id="GO:0008270">
    <property type="term" value="F:zinc ion binding"/>
    <property type="evidence" value="ECO:0007669"/>
    <property type="project" value="UniProtKB-KW"/>
</dbReference>
<dbReference type="InterPro" id="IPR000270">
    <property type="entry name" value="PB1_dom"/>
</dbReference>
<feature type="compositionally biased region" description="Basic and acidic residues" evidence="5">
    <location>
        <begin position="350"/>
        <end position="359"/>
    </location>
</feature>
<dbReference type="Pfam" id="PF03372">
    <property type="entry name" value="Exo_endo_phos"/>
    <property type="match status" value="1"/>
</dbReference>
<dbReference type="InterPro" id="IPR025558">
    <property type="entry name" value="DUF4283"/>
</dbReference>
<evidence type="ECO:0000256" key="4">
    <source>
        <dbReference type="PROSITE-ProRule" id="PRU00325"/>
    </source>
</evidence>